<evidence type="ECO:0000313" key="2">
    <source>
        <dbReference type="Proteomes" id="UP000017813"/>
    </source>
</evidence>
<comment type="caution">
    <text evidence="1">The sequence shown here is derived from an EMBL/GenBank/DDBJ whole genome shotgun (WGS) entry which is preliminary data.</text>
</comment>
<dbReference type="STRING" id="641147.HMPREF9021_00046"/>
<protein>
    <submittedName>
        <fullName evidence="1">Uncharacterized protein</fullName>
    </submittedName>
</protein>
<accession>V9H9D3</accession>
<dbReference type="Proteomes" id="UP000017813">
    <property type="component" value="Unassembled WGS sequence"/>
</dbReference>
<evidence type="ECO:0000313" key="1">
    <source>
        <dbReference type="EMBL" id="EFG31651.1"/>
    </source>
</evidence>
<keyword evidence="2" id="KW-1185">Reference proteome</keyword>
<dbReference type="AlphaFoldDB" id="V9H9D3"/>
<dbReference type="KEGG" id="smur:BWP33_02335"/>
<sequence>MFERLFTEIFQKSSAEFVSTEYVLRVAEVEKSNREMKIMVQYETANVPEINFRKIKKIEIIADGFWAKIY</sequence>
<gene>
    <name evidence="1" type="ORF">HMPREF9021_00046</name>
</gene>
<reference evidence="1 2" key="1">
    <citation type="submission" date="2010-03" db="EMBL/GenBank/DDBJ databases">
        <authorList>
            <consortium name="The Broad Institute Genome Sequencing Platform"/>
            <person name="Ward D."/>
            <person name="Earl A."/>
            <person name="Feldgarden M."/>
            <person name="Gevers D."/>
            <person name="Young S."/>
            <person name="Zeng Q."/>
            <person name="Koehrsen M."/>
            <person name="Alvarado L."/>
            <person name="Berlin A.M."/>
            <person name="Borenstein D."/>
            <person name="Chapman S.B."/>
            <person name="Chen Z."/>
            <person name="Engels R."/>
            <person name="Freedman E."/>
            <person name="Gellesch M."/>
            <person name="Goldberg J."/>
            <person name="Griggs A."/>
            <person name="Gujja S."/>
            <person name="Heilman E.R."/>
            <person name="Heiman D.I."/>
            <person name="Hepburn T.A."/>
            <person name="Howarth C."/>
            <person name="Jen D."/>
            <person name="Larson L."/>
            <person name="Mehta T."/>
            <person name="Park D."/>
            <person name="Pearson M."/>
            <person name="Richards J."/>
            <person name="Roberts A."/>
            <person name="Saif S."/>
            <person name="Shea T.D."/>
            <person name="Shenoy N."/>
            <person name="Sisk P."/>
            <person name="Stolte C."/>
            <person name="Sykes S.N."/>
            <person name="Walk T."/>
            <person name="White J."/>
            <person name="Yandava C."/>
            <person name="Izard J."/>
            <person name="Baranova O.V."/>
            <person name="Blanton J.M."/>
            <person name="Tanner A.C."/>
            <person name="Dewhirst F."/>
            <person name="Haas B."/>
            <person name="Nusbaum C."/>
            <person name="Birren B."/>
        </authorList>
    </citation>
    <scope>NUCLEOTIDE SEQUENCE [LARGE SCALE GENOMIC DNA]</scope>
    <source>
        <strain evidence="1 2">ATCC 29453</strain>
    </source>
</reference>
<dbReference type="EMBL" id="ADCY02000001">
    <property type="protein sequence ID" value="EFG31651.1"/>
    <property type="molecule type" value="Genomic_DNA"/>
</dbReference>
<dbReference type="RefSeq" id="WP_002640978.1">
    <property type="nucleotide sequence ID" value="NZ_CP019448.1"/>
</dbReference>
<proteinExistence type="predicted"/>
<dbReference type="HOGENOM" id="CLU_2755681_0_0_4"/>
<name>V9H9D3_9NEIS</name>
<reference evidence="1 2" key="2">
    <citation type="submission" date="2011-10" db="EMBL/GenBank/DDBJ databases">
        <title>The Genome Sequence of Simonsiella muelleri ATCC 29453.</title>
        <authorList>
            <consortium name="The Broad Institute Genome Sequencing Platform"/>
            <consortium name="The Broad Institute Genome Sequencing Center for Infectious Disease"/>
            <person name="Earl A."/>
            <person name="Ward D."/>
            <person name="Feldgarden M."/>
            <person name="Gevers D."/>
            <person name="Izard J."/>
            <person name="Baranova O.V."/>
            <person name="Blanton J.M."/>
            <person name="Tanner A.C."/>
            <person name="Dewhirst F."/>
            <person name="Young S.K."/>
            <person name="Zeng Q."/>
            <person name="Gargeya S."/>
            <person name="Fitzgerald M."/>
            <person name="Haas B."/>
            <person name="Abouelleil A."/>
            <person name="Alvarado L."/>
            <person name="Arachchi H.M."/>
            <person name="Berlin A."/>
            <person name="Brown A."/>
            <person name="Chapman S.B."/>
            <person name="Chen Z."/>
            <person name="Dunbar C."/>
            <person name="Freedman E."/>
            <person name="Gearin G."/>
            <person name="Goldberg J."/>
            <person name="Griggs A."/>
            <person name="Gujja S."/>
            <person name="Heiman D."/>
            <person name="Howarth C."/>
            <person name="Larson L."/>
            <person name="Lui A."/>
            <person name="MacDonald P.J.P."/>
            <person name="Montmayeur A."/>
            <person name="Murphy C."/>
            <person name="Neiman D."/>
            <person name="Pearson M."/>
            <person name="Priest M."/>
            <person name="Roberts A."/>
            <person name="Saif S."/>
            <person name="Shea T."/>
            <person name="Shenoy N."/>
            <person name="Sisk P."/>
            <person name="Stolte C."/>
            <person name="Sykes S."/>
            <person name="Wortman J."/>
            <person name="Nusbaum C."/>
            <person name="Birren B."/>
        </authorList>
    </citation>
    <scope>NUCLEOTIDE SEQUENCE [LARGE SCALE GENOMIC DNA]</scope>
    <source>
        <strain evidence="1 2">ATCC 29453</strain>
    </source>
</reference>
<organism evidence="1 2">
    <name type="scientific">Simonsiella muelleri ATCC 29453</name>
    <dbReference type="NCBI Taxonomy" id="641147"/>
    <lineage>
        <taxon>Bacteria</taxon>
        <taxon>Pseudomonadati</taxon>
        <taxon>Pseudomonadota</taxon>
        <taxon>Betaproteobacteria</taxon>
        <taxon>Neisseriales</taxon>
        <taxon>Neisseriaceae</taxon>
        <taxon>Simonsiella</taxon>
    </lineage>
</organism>